<feature type="transmembrane region" description="Helical" evidence="6">
    <location>
        <begin position="566"/>
        <end position="589"/>
    </location>
</feature>
<evidence type="ECO:0000256" key="6">
    <source>
        <dbReference type="SAM" id="Phobius"/>
    </source>
</evidence>
<feature type="transmembrane region" description="Helical" evidence="6">
    <location>
        <begin position="884"/>
        <end position="906"/>
    </location>
</feature>
<evidence type="ECO:0000313" key="8">
    <source>
        <dbReference type="Proteomes" id="UP000800036"/>
    </source>
</evidence>
<dbReference type="InterPro" id="IPR021047">
    <property type="entry name" value="Mannosyltransferase_CMT1"/>
</dbReference>
<feature type="transmembrane region" description="Helical" evidence="6">
    <location>
        <begin position="918"/>
        <end position="939"/>
    </location>
</feature>
<name>A0A6A5UJM3_9PLEO</name>
<reference evidence="7" key="1">
    <citation type="journal article" date="2020" name="Stud. Mycol.">
        <title>101 Dothideomycetes genomes: a test case for predicting lifestyles and emergence of pathogens.</title>
        <authorList>
            <person name="Haridas S."/>
            <person name="Albert R."/>
            <person name="Binder M."/>
            <person name="Bloem J."/>
            <person name="Labutti K."/>
            <person name="Salamov A."/>
            <person name="Andreopoulos B."/>
            <person name="Baker S."/>
            <person name="Barry K."/>
            <person name="Bills G."/>
            <person name="Bluhm B."/>
            <person name="Cannon C."/>
            <person name="Castanera R."/>
            <person name="Culley D."/>
            <person name="Daum C."/>
            <person name="Ezra D."/>
            <person name="Gonzalez J."/>
            <person name="Henrissat B."/>
            <person name="Kuo A."/>
            <person name="Liang C."/>
            <person name="Lipzen A."/>
            <person name="Lutzoni F."/>
            <person name="Magnuson J."/>
            <person name="Mondo S."/>
            <person name="Nolan M."/>
            <person name="Ohm R."/>
            <person name="Pangilinan J."/>
            <person name="Park H.-J."/>
            <person name="Ramirez L."/>
            <person name="Alfaro M."/>
            <person name="Sun H."/>
            <person name="Tritt A."/>
            <person name="Yoshinaga Y."/>
            <person name="Zwiers L.-H."/>
            <person name="Turgeon B."/>
            <person name="Goodwin S."/>
            <person name="Spatafora J."/>
            <person name="Crous P."/>
            <person name="Grigoriev I."/>
        </authorList>
    </citation>
    <scope>NUCLEOTIDE SEQUENCE</scope>
    <source>
        <strain evidence="7">CBS 107.79</strain>
    </source>
</reference>
<dbReference type="GO" id="GO:0046873">
    <property type="term" value="F:metal ion transmembrane transporter activity"/>
    <property type="evidence" value="ECO:0007669"/>
    <property type="project" value="InterPro"/>
</dbReference>
<accession>A0A6A5UJM3</accession>
<evidence type="ECO:0000256" key="3">
    <source>
        <dbReference type="ARBA" id="ARBA00022989"/>
    </source>
</evidence>
<proteinExistence type="predicted"/>
<feature type="region of interest" description="Disordered" evidence="5">
    <location>
        <begin position="783"/>
        <end position="810"/>
    </location>
</feature>
<keyword evidence="8" id="KW-1185">Reference proteome</keyword>
<evidence type="ECO:0008006" key="9">
    <source>
        <dbReference type="Google" id="ProtNLM"/>
    </source>
</evidence>
<keyword evidence="4 6" id="KW-0472">Membrane</keyword>
<dbReference type="InterPro" id="IPR003689">
    <property type="entry name" value="ZIP"/>
</dbReference>
<feature type="compositionally biased region" description="Polar residues" evidence="5">
    <location>
        <begin position="757"/>
        <end position="767"/>
    </location>
</feature>
<dbReference type="GO" id="GO:0016020">
    <property type="term" value="C:membrane"/>
    <property type="evidence" value="ECO:0007669"/>
    <property type="project" value="UniProtKB-SubCell"/>
</dbReference>
<feature type="transmembrane region" description="Helical" evidence="6">
    <location>
        <begin position="951"/>
        <end position="969"/>
    </location>
</feature>
<feature type="transmembrane region" description="Helical" evidence="6">
    <location>
        <begin position="854"/>
        <end position="877"/>
    </location>
</feature>
<gene>
    <name evidence="7" type="ORF">BU23DRAFT_585691</name>
</gene>
<keyword evidence="2 6" id="KW-0812">Transmembrane</keyword>
<dbReference type="EMBL" id="ML976801">
    <property type="protein sequence ID" value="KAF1964179.1"/>
    <property type="molecule type" value="Genomic_DNA"/>
</dbReference>
<feature type="region of interest" description="Disordered" evidence="5">
    <location>
        <begin position="603"/>
        <end position="661"/>
    </location>
</feature>
<evidence type="ECO:0000256" key="4">
    <source>
        <dbReference type="ARBA" id="ARBA00023136"/>
    </source>
</evidence>
<feature type="region of interest" description="Disordered" evidence="5">
    <location>
        <begin position="715"/>
        <end position="767"/>
    </location>
</feature>
<dbReference type="OrthoDB" id="262547at2759"/>
<feature type="compositionally biased region" description="Polar residues" evidence="5">
    <location>
        <begin position="636"/>
        <end position="657"/>
    </location>
</feature>
<sequence>MSPQAPPTTHEYELLRASSDLEDLPPLQRCDSNSSDGSHTSWLGRLGHRLPDVNKLTDPAVCAHYITLRRRKRSILRLVYYTLFSIPYVCLFLLLVAGIAFPSYTHRPAHYNELRKRALASNAPGRANVHDQKVFIAAAIYEEEGALTSGAWGRSVLELVDLLGPHNVHLSIYENDADESTKRSLRELESKAQCNATIVAEDFDLGSLPRTTLPNGEARIKRMAFLADVRNRALAPLETSDVAFDKILYLNDVMFDPLDAAQLLFSTNVDASGLANYGAACAVDFINAFKFYDRFATRDLDGYDMGIPFYPWFTSEGKATSRNDVLAGKDAVRVKSCWGGMTAFEAKWFQDQTRFTTAAPEPTPAPESSRSPETSLLRFRYEEDTFWESSECCLIHADLLDRRSRMGLPQDSGIYMNPYIRVAYDTKTLSWLTFTRRPERLFSIIHDILNHAVGFPHYNPRQFEEPGKEVTDTVWEYGDPVAAFLPNATQTDLKGEYRQVQRIAQPASIICVDLIIRQLPGKRNFKIQQNNAFLTAGLSLSFGVMIFSSLYSMLPSAKSYLQKGGLSPRVATLTLTGSFLLGAAGIALLSQVVHRLAPHSVVPCEHDDGDEEEGKDGDIHAGHNHSHPNSRPMEEQWNSQVERSHSSYGGTDQNHCPGNQARRPLLHTQISSKVSQLVTGSKNFCDEDGKCYGFSDPCSNECFRNVQQKRAPRLLHSASSKASLRPAGSRTQTAPTERQPLFQSIKNLPNVDEDSPLTPTASGPATMENSQVGLLSINGNANGSVPSLNKQHSQASLQSQASGASRAQHHHHAPVNPFLSIGLQSSIAIALHKIPEGFMTYATNHANPRLGASVFLALFVHNITEGFALALPLYLAINSRWKTMLWSTVLGGFSQPLGAGLAALFFKITNTQAGVNERLYGVMFAITSGIMAMVSLQLLGEALGLGHSRKLCFVSAFAGMAILGLSSALTA</sequence>
<organism evidence="7 8">
    <name type="scientific">Bimuria novae-zelandiae CBS 107.79</name>
    <dbReference type="NCBI Taxonomy" id="1447943"/>
    <lineage>
        <taxon>Eukaryota</taxon>
        <taxon>Fungi</taxon>
        <taxon>Dikarya</taxon>
        <taxon>Ascomycota</taxon>
        <taxon>Pezizomycotina</taxon>
        <taxon>Dothideomycetes</taxon>
        <taxon>Pleosporomycetidae</taxon>
        <taxon>Pleosporales</taxon>
        <taxon>Massarineae</taxon>
        <taxon>Didymosphaeriaceae</taxon>
        <taxon>Bimuria</taxon>
    </lineage>
</organism>
<dbReference type="Pfam" id="PF11735">
    <property type="entry name" value="CAP59_mtransfer"/>
    <property type="match status" value="1"/>
</dbReference>
<protein>
    <recommendedName>
        <fullName evidence="9">Glycosyltransferase family 69 protein</fullName>
    </recommendedName>
</protein>
<dbReference type="Proteomes" id="UP000800036">
    <property type="component" value="Unassembled WGS sequence"/>
</dbReference>
<feature type="transmembrane region" description="Helical" evidence="6">
    <location>
        <begin position="532"/>
        <end position="554"/>
    </location>
</feature>
<feature type="compositionally biased region" description="Polar residues" evidence="5">
    <location>
        <begin position="729"/>
        <end position="747"/>
    </location>
</feature>
<keyword evidence="3 6" id="KW-1133">Transmembrane helix</keyword>
<evidence type="ECO:0000313" key="7">
    <source>
        <dbReference type="EMBL" id="KAF1964179.1"/>
    </source>
</evidence>
<feature type="compositionally biased region" description="Low complexity" evidence="5">
    <location>
        <begin position="791"/>
        <end position="806"/>
    </location>
</feature>
<dbReference type="Pfam" id="PF02535">
    <property type="entry name" value="Zip"/>
    <property type="match status" value="1"/>
</dbReference>
<comment type="subcellular location">
    <subcellularLocation>
        <location evidence="1">Membrane</location>
        <topology evidence="1">Multi-pass membrane protein</topology>
    </subcellularLocation>
</comment>
<evidence type="ECO:0000256" key="2">
    <source>
        <dbReference type="ARBA" id="ARBA00022692"/>
    </source>
</evidence>
<dbReference type="AlphaFoldDB" id="A0A6A5UJM3"/>
<evidence type="ECO:0000256" key="5">
    <source>
        <dbReference type="SAM" id="MobiDB-lite"/>
    </source>
</evidence>
<dbReference type="PANTHER" id="PTHR34144:SF8">
    <property type="entry name" value="GLYCOSYLTRANSFERASE FAMILY 69 PROTEIN"/>
    <property type="match status" value="1"/>
</dbReference>
<feature type="transmembrane region" description="Helical" evidence="6">
    <location>
        <begin position="78"/>
        <end position="101"/>
    </location>
</feature>
<evidence type="ECO:0000256" key="1">
    <source>
        <dbReference type="ARBA" id="ARBA00004141"/>
    </source>
</evidence>
<dbReference type="PANTHER" id="PTHR34144">
    <property type="entry name" value="CHROMOSOME 8, WHOLE GENOME SHOTGUN SEQUENCE"/>
    <property type="match status" value="1"/>
</dbReference>